<evidence type="ECO:0000313" key="3">
    <source>
        <dbReference type="RefSeq" id="XP_022300742.1"/>
    </source>
</evidence>
<evidence type="ECO:0000313" key="2">
    <source>
        <dbReference type="Proteomes" id="UP000694844"/>
    </source>
</evidence>
<organism evidence="2 3">
    <name type="scientific">Crassostrea virginica</name>
    <name type="common">Eastern oyster</name>
    <dbReference type="NCBI Taxonomy" id="6565"/>
    <lineage>
        <taxon>Eukaryota</taxon>
        <taxon>Metazoa</taxon>
        <taxon>Spiralia</taxon>
        <taxon>Lophotrochozoa</taxon>
        <taxon>Mollusca</taxon>
        <taxon>Bivalvia</taxon>
        <taxon>Autobranchia</taxon>
        <taxon>Pteriomorphia</taxon>
        <taxon>Ostreida</taxon>
        <taxon>Ostreoidea</taxon>
        <taxon>Ostreidae</taxon>
        <taxon>Crassostrea</taxon>
    </lineage>
</organism>
<dbReference type="GeneID" id="111108945"/>
<proteinExistence type="predicted"/>
<dbReference type="SUPFAM" id="SSF63712">
    <property type="entry name" value="Nicotinic receptor ligand binding domain-like"/>
    <property type="match status" value="1"/>
</dbReference>
<dbReference type="OrthoDB" id="6160691at2759"/>
<evidence type="ECO:0000259" key="1">
    <source>
        <dbReference type="Pfam" id="PF02931"/>
    </source>
</evidence>
<name>A0A8B8BBE5_CRAVI</name>
<reference evidence="3" key="1">
    <citation type="submission" date="2025-08" db="UniProtKB">
        <authorList>
            <consortium name="RefSeq"/>
        </authorList>
    </citation>
    <scope>IDENTIFICATION</scope>
    <source>
        <tissue evidence="3">Whole sample</tissue>
    </source>
</reference>
<dbReference type="KEGG" id="cvn:111108945"/>
<feature type="domain" description="Neurotransmitter-gated ion-channel ligand-binding" evidence="1">
    <location>
        <begin position="19"/>
        <end position="128"/>
    </location>
</feature>
<dbReference type="Gene3D" id="2.70.170.10">
    <property type="entry name" value="Neurotransmitter-gated ion-channel ligand-binding domain"/>
    <property type="match status" value="1"/>
</dbReference>
<sequence>MCICYCTCIPDVFGNELTLRSHLFDPSRHNPNVLPKKSSQPITINLSWLTATVAGFDEIDGKFNLMGSLKMTWKNEHLTWDPVQYNVSSIVVFGKEVWTPPIYVANQMDSNFLDAGLQNDLMRIDHTGLDEIDGKFNLMGSLIMESNTPETKIEPFVYSEEKVNSAGSFEEGTLLTK</sequence>
<dbReference type="InterPro" id="IPR036734">
    <property type="entry name" value="Neur_chan_lig-bd_sf"/>
</dbReference>
<dbReference type="InterPro" id="IPR006202">
    <property type="entry name" value="Neur_chan_lig-bd"/>
</dbReference>
<dbReference type="GO" id="GO:0005230">
    <property type="term" value="F:extracellular ligand-gated monoatomic ion channel activity"/>
    <property type="evidence" value="ECO:0007669"/>
    <property type="project" value="InterPro"/>
</dbReference>
<dbReference type="GO" id="GO:0016020">
    <property type="term" value="C:membrane"/>
    <property type="evidence" value="ECO:0007669"/>
    <property type="project" value="InterPro"/>
</dbReference>
<gene>
    <name evidence="3" type="primary">LOC111108945</name>
</gene>
<dbReference type="RefSeq" id="XP_022300742.1">
    <property type="nucleotide sequence ID" value="XM_022445034.1"/>
</dbReference>
<dbReference type="Pfam" id="PF02931">
    <property type="entry name" value="Neur_chan_LBD"/>
    <property type="match status" value="1"/>
</dbReference>
<protein>
    <submittedName>
        <fullName evidence="3">Acetylcholine receptor subunit beta-like</fullName>
    </submittedName>
</protein>
<dbReference type="AlphaFoldDB" id="A0A8B8BBE5"/>
<dbReference type="Proteomes" id="UP000694844">
    <property type="component" value="Chromosome 8"/>
</dbReference>
<accession>A0A8B8BBE5</accession>
<keyword evidence="2" id="KW-1185">Reference proteome</keyword>